<dbReference type="FunFam" id="2.40.10.120:FF:000004">
    <property type="entry name" value="Serine protease HTRA2, mitochondrial"/>
    <property type="match status" value="1"/>
</dbReference>
<dbReference type="InterPro" id="IPR041489">
    <property type="entry name" value="PDZ_6"/>
</dbReference>
<reference evidence="20" key="1">
    <citation type="submission" date="2021-11" db="EMBL/GenBank/DDBJ databases">
        <authorList>
            <person name="Schell T."/>
        </authorList>
    </citation>
    <scope>NUCLEOTIDE SEQUENCE</scope>
    <source>
        <strain evidence="20">M5</strain>
    </source>
</reference>
<evidence type="ECO:0000313" key="20">
    <source>
        <dbReference type="EMBL" id="CAH0099916.1"/>
    </source>
</evidence>
<comment type="function">
    <text evidence="18">Serine protease that shows proteolytic activity against a non-specific substrate beta-casein. Promotes or induces cell death either by direct binding to and inhibition of BIRC proteins (also called inhibitor of apoptosis proteins, IAPs), leading to an increase in caspase activity, or by a BIRC inhibition-independent, caspase-independent and serine protease activity-dependent mechanism. Can antagonize antiapoptotic activity of th/Diap1 by directly inducing the degradation of th/Diap1.</text>
</comment>
<proteinExistence type="inferred from homology"/>
<evidence type="ECO:0000256" key="9">
    <source>
        <dbReference type="ARBA" id="ARBA00022703"/>
    </source>
</evidence>
<evidence type="ECO:0000256" key="5">
    <source>
        <dbReference type="ARBA" id="ARBA00013033"/>
    </source>
</evidence>
<dbReference type="EMBL" id="CAKKLH010000027">
    <property type="protein sequence ID" value="CAH0099916.1"/>
    <property type="molecule type" value="Genomic_DNA"/>
</dbReference>
<organism evidence="20 21">
    <name type="scientific">Daphnia galeata</name>
    <dbReference type="NCBI Taxonomy" id="27404"/>
    <lineage>
        <taxon>Eukaryota</taxon>
        <taxon>Metazoa</taxon>
        <taxon>Ecdysozoa</taxon>
        <taxon>Arthropoda</taxon>
        <taxon>Crustacea</taxon>
        <taxon>Branchiopoda</taxon>
        <taxon>Diplostraca</taxon>
        <taxon>Cladocera</taxon>
        <taxon>Anomopoda</taxon>
        <taxon>Daphniidae</taxon>
        <taxon>Daphnia</taxon>
    </lineage>
</organism>
<evidence type="ECO:0000256" key="16">
    <source>
        <dbReference type="ARBA" id="ARBA00023145"/>
    </source>
</evidence>
<accession>A0A8J2RBX5</accession>
<dbReference type="Pfam" id="PF13365">
    <property type="entry name" value="Trypsin_2"/>
    <property type="match status" value="1"/>
</dbReference>
<dbReference type="GO" id="GO:0043065">
    <property type="term" value="P:positive regulation of apoptotic process"/>
    <property type="evidence" value="ECO:0007669"/>
    <property type="project" value="UniProtKB-ARBA"/>
</dbReference>
<evidence type="ECO:0000256" key="3">
    <source>
        <dbReference type="ARBA" id="ARBA00004375"/>
    </source>
</evidence>
<comment type="subcellular location">
    <subcellularLocation>
        <location evidence="3">Mitochondrion intermembrane space</location>
        <topology evidence="3">Single-pass membrane protein</topology>
    </subcellularLocation>
    <subcellularLocation>
        <location evidence="2">Mitochondrion membrane</location>
        <topology evidence="2">Single-pass membrane protein</topology>
    </subcellularLocation>
</comment>
<keyword evidence="15" id="KW-0472">Membrane</keyword>
<evidence type="ECO:0000256" key="14">
    <source>
        <dbReference type="ARBA" id="ARBA00023128"/>
    </source>
</evidence>
<evidence type="ECO:0000256" key="12">
    <source>
        <dbReference type="ARBA" id="ARBA00022946"/>
    </source>
</evidence>
<dbReference type="InterPro" id="IPR036034">
    <property type="entry name" value="PDZ_sf"/>
</dbReference>
<comment type="caution">
    <text evidence="20">The sequence shown here is derived from an EMBL/GenBank/DDBJ whole genome shotgun (WGS) entry which is preliminary data.</text>
</comment>
<dbReference type="SMART" id="SM00228">
    <property type="entry name" value="PDZ"/>
    <property type="match status" value="1"/>
</dbReference>
<evidence type="ECO:0000256" key="10">
    <source>
        <dbReference type="ARBA" id="ARBA00022801"/>
    </source>
</evidence>
<dbReference type="GO" id="GO:0004252">
    <property type="term" value="F:serine-type endopeptidase activity"/>
    <property type="evidence" value="ECO:0007669"/>
    <property type="project" value="InterPro"/>
</dbReference>
<comment type="similarity">
    <text evidence="4">Belongs to the peptidase S1C family.</text>
</comment>
<dbReference type="GO" id="GO:0006915">
    <property type="term" value="P:apoptotic process"/>
    <property type="evidence" value="ECO:0007669"/>
    <property type="project" value="UniProtKB-KW"/>
</dbReference>
<dbReference type="PANTHER" id="PTHR22939:SF129">
    <property type="entry name" value="SERINE PROTEASE HTRA2, MITOCHONDRIAL"/>
    <property type="match status" value="1"/>
</dbReference>
<dbReference type="GO" id="GO:0007005">
    <property type="term" value="P:mitochondrion organization"/>
    <property type="evidence" value="ECO:0007669"/>
    <property type="project" value="UniProtKB-ARBA"/>
</dbReference>
<dbReference type="SUPFAM" id="SSF50494">
    <property type="entry name" value="Trypsin-like serine proteases"/>
    <property type="match status" value="1"/>
</dbReference>
<gene>
    <name evidence="20" type="ORF">DGAL_LOCUS2074</name>
</gene>
<dbReference type="GO" id="GO:0006508">
    <property type="term" value="P:proteolysis"/>
    <property type="evidence" value="ECO:0007669"/>
    <property type="project" value="UniProtKB-KW"/>
</dbReference>
<dbReference type="EC" id="3.4.21.108" evidence="5"/>
<evidence type="ECO:0000256" key="6">
    <source>
        <dbReference type="ARBA" id="ARBA00016929"/>
    </source>
</evidence>
<dbReference type="GO" id="GO:0031966">
    <property type="term" value="C:mitochondrial membrane"/>
    <property type="evidence" value="ECO:0007669"/>
    <property type="project" value="UniProtKB-SubCell"/>
</dbReference>
<feature type="domain" description="PDZ" evidence="19">
    <location>
        <begin position="357"/>
        <end position="413"/>
    </location>
</feature>
<dbReference type="AlphaFoldDB" id="A0A8J2RBX5"/>
<evidence type="ECO:0000256" key="4">
    <source>
        <dbReference type="ARBA" id="ARBA00010541"/>
    </source>
</evidence>
<keyword evidence="7" id="KW-0645">Protease</keyword>
<dbReference type="Gene3D" id="2.30.42.10">
    <property type="match status" value="1"/>
</dbReference>
<dbReference type="Proteomes" id="UP000789390">
    <property type="component" value="Unassembled WGS sequence"/>
</dbReference>
<evidence type="ECO:0000256" key="11">
    <source>
        <dbReference type="ARBA" id="ARBA00022825"/>
    </source>
</evidence>
<dbReference type="Pfam" id="PF17820">
    <property type="entry name" value="PDZ_6"/>
    <property type="match status" value="1"/>
</dbReference>
<dbReference type="SUPFAM" id="SSF50156">
    <property type="entry name" value="PDZ domain-like"/>
    <property type="match status" value="1"/>
</dbReference>
<dbReference type="InterPro" id="IPR001478">
    <property type="entry name" value="PDZ"/>
</dbReference>
<evidence type="ECO:0000256" key="13">
    <source>
        <dbReference type="ARBA" id="ARBA00022989"/>
    </source>
</evidence>
<dbReference type="InterPro" id="IPR001940">
    <property type="entry name" value="Peptidase_S1C"/>
</dbReference>
<keyword evidence="21" id="KW-1185">Reference proteome</keyword>
<protein>
    <recommendedName>
        <fullName evidence="6">Serine protease HTRA2, mitochondrial</fullName>
        <ecNumber evidence="5">3.4.21.108</ecNumber>
    </recommendedName>
    <alternativeName>
        <fullName evidence="17">High temperature requirement protein A2</fullName>
    </alternativeName>
</protein>
<dbReference type="PANTHER" id="PTHR22939">
    <property type="entry name" value="SERINE PROTEASE FAMILY S1C HTRA-RELATED"/>
    <property type="match status" value="1"/>
</dbReference>
<evidence type="ECO:0000256" key="17">
    <source>
        <dbReference type="ARBA" id="ARBA00029644"/>
    </source>
</evidence>
<evidence type="ECO:0000256" key="8">
    <source>
        <dbReference type="ARBA" id="ARBA00022692"/>
    </source>
</evidence>
<keyword evidence="13" id="KW-1133">Transmembrane helix</keyword>
<keyword evidence="10" id="KW-0378">Hydrolase</keyword>
<dbReference type="PROSITE" id="PS50106">
    <property type="entry name" value="PDZ"/>
    <property type="match status" value="1"/>
</dbReference>
<keyword evidence="12" id="KW-0809">Transit peptide</keyword>
<evidence type="ECO:0000256" key="1">
    <source>
        <dbReference type="ARBA" id="ARBA00001760"/>
    </source>
</evidence>
<dbReference type="InterPro" id="IPR009003">
    <property type="entry name" value="Peptidase_S1_PA"/>
</dbReference>
<dbReference type="Gene3D" id="2.40.10.120">
    <property type="match status" value="1"/>
</dbReference>
<keyword evidence="11" id="KW-0720">Serine protease</keyword>
<evidence type="ECO:0000256" key="15">
    <source>
        <dbReference type="ARBA" id="ARBA00023136"/>
    </source>
</evidence>
<keyword evidence="9" id="KW-0053">Apoptosis</keyword>
<evidence type="ECO:0000259" key="19">
    <source>
        <dbReference type="PROSITE" id="PS50106"/>
    </source>
</evidence>
<evidence type="ECO:0000256" key="2">
    <source>
        <dbReference type="ARBA" id="ARBA00004304"/>
    </source>
</evidence>
<evidence type="ECO:0000313" key="21">
    <source>
        <dbReference type="Proteomes" id="UP000789390"/>
    </source>
</evidence>
<name>A0A8J2RBX5_9CRUS</name>
<sequence>MSFFRSIRNLCVKNKKFYIFNVFHYSASTTQNEIFRKTSFYEQNKRRWLSIPWKIAGVVIGAFLLEFHYHNKLFATSKIIGDEINVECESPRKKYNFIADVVEKVAPGVYLSGNVCSPLTESNGQKSPNYNFTAPQTVSHGSGFIIEDNGLIVTNAHVVLGQPNSLVQVKLHDGRIFQGIIENIDTVTDLATVRIQCKGLPTLKLGSSSTVKPGEWVVAVGSPLSLTNTITAGVVSSINRGSSELGLFGKDMEYIQTDASITFGNSGGPLINLDGEVVGVNAMKVTAGISFAIPIDYVKDFLSVLKNCSSNKGDTEGITNKDFKRRYMGVTLLTLTPELISELQMRGNDLPPYVKHGVLVWKVVLGSPAHWGGLQPGDVVVSINDKPIINTQDIYRNLEVKESQIKISVIRKREKINFLISLEDSPN</sequence>
<comment type="catalytic activity">
    <reaction evidence="1">
        <text>Cleavage of non-polar aliphatic amino-acids at the P1 position, with a preference for Val, Ile and Met. At the P2 and P3 positions, Arg is selected most strongly with a secondary preference for other hydrophilic residues.</text>
        <dbReference type="EC" id="3.4.21.108"/>
    </reaction>
</comment>
<evidence type="ECO:0000256" key="7">
    <source>
        <dbReference type="ARBA" id="ARBA00022670"/>
    </source>
</evidence>
<dbReference type="OrthoDB" id="4217619at2759"/>
<keyword evidence="14" id="KW-0496">Mitochondrion</keyword>
<keyword evidence="8" id="KW-0812">Transmembrane</keyword>
<dbReference type="GO" id="GO:0005758">
    <property type="term" value="C:mitochondrial intermembrane space"/>
    <property type="evidence" value="ECO:0007669"/>
    <property type="project" value="UniProtKB-SubCell"/>
</dbReference>
<evidence type="ECO:0000256" key="18">
    <source>
        <dbReference type="ARBA" id="ARBA00035606"/>
    </source>
</evidence>
<dbReference type="PRINTS" id="PR00834">
    <property type="entry name" value="PROTEASES2C"/>
</dbReference>
<keyword evidence="16" id="KW-0865">Zymogen</keyword>